<organism evidence="1">
    <name type="scientific">marine sediment metagenome</name>
    <dbReference type="NCBI Taxonomy" id="412755"/>
    <lineage>
        <taxon>unclassified sequences</taxon>
        <taxon>metagenomes</taxon>
        <taxon>ecological metagenomes</taxon>
    </lineage>
</organism>
<gene>
    <name evidence="1" type="ORF">S01H4_19156</name>
</gene>
<feature type="non-terminal residue" evidence="1">
    <location>
        <position position="370"/>
    </location>
</feature>
<evidence type="ECO:0000313" key="1">
    <source>
        <dbReference type="EMBL" id="GAG54806.1"/>
    </source>
</evidence>
<protein>
    <submittedName>
        <fullName evidence="1">Uncharacterized protein</fullName>
    </submittedName>
</protein>
<sequence length="370" mass="40759">MVGFADDNLHVTSGQGSRGLNPKAYGVVGGAALASGLIIHLDDIRGYSPLTGDNDDFMSFDTIRDVNETDQWLVGTNGVDELVKWTGTGVATNLITDFPAGVTSLTAKQLLQFKSHVHLFDVSENGNRYPTRVRWSNTALPADYINGNASFQDLVGNDWIKQAVLLGPDTVVVLKSKSIWIGYATEDTDVFKYEIQIPGLGAMAGRTAQAVKGSILFLGWDDVYMFSGTNYVSIGKPIRTELFRGFNISQVDRAFGMVVDDDNEYWLFCPMNNSDYCNTAFVYNYEIGQWVGRHEFTLPISSTVEYQNQSSTTVGDLVGTIGEQSWKFGDKIGFLGAPIAMLGDNDGYVYQYDMNLYNDDPGHRDIIIDG</sequence>
<dbReference type="AlphaFoldDB" id="X1A3J4"/>
<comment type="caution">
    <text evidence="1">The sequence shown here is derived from an EMBL/GenBank/DDBJ whole genome shotgun (WGS) entry which is preliminary data.</text>
</comment>
<dbReference type="EMBL" id="BART01008524">
    <property type="protein sequence ID" value="GAG54806.1"/>
    <property type="molecule type" value="Genomic_DNA"/>
</dbReference>
<name>X1A3J4_9ZZZZ</name>
<proteinExistence type="predicted"/>
<reference evidence="1" key="1">
    <citation type="journal article" date="2014" name="Front. Microbiol.">
        <title>High frequency of phylogenetically diverse reductive dehalogenase-homologous genes in deep subseafloor sedimentary metagenomes.</title>
        <authorList>
            <person name="Kawai M."/>
            <person name="Futagami T."/>
            <person name="Toyoda A."/>
            <person name="Takaki Y."/>
            <person name="Nishi S."/>
            <person name="Hori S."/>
            <person name="Arai W."/>
            <person name="Tsubouchi T."/>
            <person name="Morono Y."/>
            <person name="Uchiyama I."/>
            <person name="Ito T."/>
            <person name="Fujiyama A."/>
            <person name="Inagaki F."/>
            <person name="Takami H."/>
        </authorList>
    </citation>
    <scope>NUCLEOTIDE SEQUENCE</scope>
    <source>
        <strain evidence="1">Expedition CK06-06</strain>
    </source>
</reference>
<accession>X1A3J4</accession>